<evidence type="ECO:0000313" key="2">
    <source>
        <dbReference type="EMBL" id="OVE54038.1"/>
    </source>
</evidence>
<gene>
    <name evidence="2" type="ORF">B0E34_19515</name>
</gene>
<evidence type="ECO:0000256" key="1">
    <source>
        <dbReference type="SAM" id="Phobius"/>
    </source>
</evidence>
<dbReference type="EMBL" id="MVAG01000189">
    <property type="protein sequence ID" value="OVE54038.1"/>
    <property type="molecule type" value="Genomic_DNA"/>
</dbReference>
<keyword evidence="1" id="KW-0812">Transmembrane</keyword>
<proteinExistence type="predicted"/>
<feature type="transmembrane region" description="Helical" evidence="1">
    <location>
        <begin position="50"/>
        <end position="70"/>
    </location>
</feature>
<keyword evidence="1" id="KW-0472">Membrane</keyword>
<comment type="caution">
    <text evidence="2">The sequence shown here is derived from an EMBL/GenBank/DDBJ whole genome shotgun (WGS) entry which is preliminary data.</text>
</comment>
<sequence length="73" mass="8261">VFFITTLMASVLLTMAFERLIEGLAWSAMAPISSSIAAAFTWMPPVAVTVCYYVFWWLHLLILLSFLIYVPQS</sequence>
<feature type="non-terminal residue" evidence="2">
    <location>
        <position position="73"/>
    </location>
</feature>
<feature type="non-terminal residue" evidence="2">
    <location>
        <position position="1"/>
    </location>
</feature>
<feature type="transmembrane region" description="Helical" evidence="1">
    <location>
        <begin position="26"/>
        <end position="43"/>
    </location>
</feature>
<keyword evidence="1" id="KW-1133">Transmembrane helix</keyword>
<reference evidence="3" key="1">
    <citation type="submission" date="2017-02" db="EMBL/GenBank/DDBJ databases">
        <authorList>
            <person name="Tetz G."/>
            <person name="Tetz V."/>
        </authorList>
    </citation>
    <scope>NUCLEOTIDE SEQUENCE [LARGE SCALE GENOMIC DNA]</scope>
    <source>
        <strain evidence="3">VT16-26</strain>
    </source>
</reference>
<keyword evidence="3" id="KW-1185">Reference proteome</keyword>
<dbReference type="Proteomes" id="UP000196355">
    <property type="component" value="Unassembled WGS sequence"/>
</dbReference>
<accession>A0A202BR79</accession>
<evidence type="ECO:0000313" key="3">
    <source>
        <dbReference type="Proteomes" id="UP000196355"/>
    </source>
</evidence>
<organism evidence="2 3">
    <name type="scientific">Chryseobacterium mucoviscidosis</name>
    <dbReference type="NCBI Taxonomy" id="1945581"/>
    <lineage>
        <taxon>Bacteria</taxon>
        <taxon>Pseudomonadati</taxon>
        <taxon>Bacteroidota</taxon>
        <taxon>Flavobacteriia</taxon>
        <taxon>Flavobacteriales</taxon>
        <taxon>Weeksellaceae</taxon>
        <taxon>Chryseobacterium group</taxon>
        <taxon>Chryseobacterium</taxon>
    </lineage>
</organism>
<protein>
    <submittedName>
        <fullName evidence="2">Uncharacterized protein</fullName>
    </submittedName>
</protein>
<name>A0A202BR79_9FLAO</name>
<dbReference type="AlphaFoldDB" id="A0A202BR79"/>